<comment type="subcellular location">
    <subcellularLocation>
        <location evidence="1">Cell outer membrane</location>
    </subcellularLocation>
</comment>
<dbReference type="Pfam" id="PF02321">
    <property type="entry name" value="OEP"/>
    <property type="match status" value="2"/>
</dbReference>
<dbReference type="SUPFAM" id="SSF56954">
    <property type="entry name" value="Outer membrane efflux proteins (OEP)"/>
    <property type="match status" value="1"/>
</dbReference>
<dbReference type="Proteomes" id="UP000199306">
    <property type="component" value="Unassembled WGS sequence"/>
</dbReference>
<dbReference type="PANTHER" id="PTHR30026">
    <property type="entry name" value="OUTER MEMBRANE PROTEIN TOLC"/>
    <property type="match status" value="1"/>
</dbReference>
<reference evidence="8 9" key="1">
    <citation type="submission" date="2016-10" db="EMBL/GenBank/DDBJ databases">
        <authorList>
            <person name="de Groot N.N."/>
        </authorList>
    </citation>
    <scope>NUCLEOTIDE SEQUENCE [LARGE SCALE GENOMIC DNA]</scope>
    <source>
        <strain evidence="9">E92,LMG 26720,CCM 7988</strain>
    </source>
</reference>
<dbReference type="OrthoDB" id="9771205at2"/>
<proteinExistence type="inferred from homology"/>
<evidence type="ECO:0000313" key="9">
    <source>
        <dbReference type="Proteomes" id="UP000199306"/>
    </source>
</evidence>
<comment type="similarity">
    <text evidence="2">Belongs to the outer membrane factor (OMF) (TC 1.B.17) family.</text>
</comment>
<evidence type="ECO:0000256" key="2">
    <source>
        <dbReference type="ARBA" id="ARBA00007613"/>
    </source>
</evidence>
<evidence type="ECO:0000256" key="5">
    <source>
        <dbReference type="ARBA" id="ARBA00022692"/>
    </source>
</evidence>
<keyword evidence="7" id="KW-0998">Cell outer membrane</keyword>
<protein>
    <submittedName>
        <fullName evidence="8">Outer membrane protein TolC</fullName>
    </submittedName>
</protein>
<keyword evidence="9" id="KW-1185">Reference proteome</keyword>
<dbReference type="GO" id="GO:0015288">
    <property type="term" value="F:porin activity"/>
    <property type="evidence" value="ECO:0007669"/>
    <property type="project" value="TreeGrafter"/>
</dbReference>
<gene>
    <name evidence="8" type="ORF">SAMN04515674_10663</name>
</gene>
<dbReference type="PANTHER" id="PTHR30026:SF20">
    <property type="entry name" value="OUTER MEMBRANE PROTEIN TOLC"/>
    <property type="match status" value="1"/>
</dbReference>
<dbReference type="GO" id="GO:1990281">
    <property type="term" value="C:efflux pump complex"/>
    <property type="evidence" value="ECO:0007669"/>
    <property type="project" value="TreeGrafter"/>
</dbReference>
<dbReference type="InterPro" id="IPR003423">
    <property type="entry name" value="OMP_efflux"/>
</dbReference>
<organism evidence="8 9">
    <name type="scientific">Pseudarcicella hirudinis</name>
    <dbReference type="NCBI Taxonomy" id="1079859"/>
    <lineage>
        <taxon>Bacteria</taxon>
        <taxon>Pseudomonadati</taxon>
        <taxon>Bacteroidota</taxon>
        <taxon>Cytophagia</taxon>
        <taxon>Cytophagales</taxon>
        <taxon>Flectobacillaceae</taxon>
        <taxon>Pseudarcicella</taxon>
    </lineage>
</organism>
<keyword evidence="4" id="KW-1134">Transmembrane beta strand</keyword>
<sequence>MRTLLAYRKYAFYLLTLVPSLSFGQQRLTLNEAIETALKNSLDIQISKNNLSVSAINNHIGVAGGLPTVVGSGSNTEQITTLNQELSNGTSTDKTGVAANNLNMSVTGTYLLYNGYRVVTTKKRLEELQKLNEQQLNSSVQTVIANVMLKYYAVVQQQSVLTTLNRSIDVSKEKLQVIETRRSVGMSNDADLFQAQLDLNAQIQALQTQKIIIAQAKTDLLRTLTINPDSAVEVSDTILVDKAVLWEDIKGSLYKNPDVLAADQQINVNKLLEKEANARRYPSLSAIAGFNYGRSQSAAGFTLLNQTYGPTVGINLSVPIYAGTTVLRQVQIAGVNTQTARLQKEIITQNYLANAAKAWQAYTNTLQLVEAEQKNYDLSGKLLQLMTQRFELGQATVVDVKLAQQTYENSGYRLINLNYTAKSAEITLKQLAYRLSNN</sequence>
<dbReference type="GO" id="GO:0009279">
    <property type="term" value="C:cell outer membrane"/>
    <property type="evidence" value="ECO:0007669"/>
    <property type="project" value="UniProtKB-SubCell"/>
</dbReference>
<dbReference type="Gene3D" id="1.20.1600.10">
    <property type="entry name" value="Outer membrane efflux proteins (OEP)"/>
    <property type="match status" value="1"/>
</dbReference>
<dbReference type="AlphaFoldDB" id="A0A1I5TJG7"/>
<evidence type="ECO:0000313" key="8">
    <source>
        <dbReference type="EMBL" id="SFP82797.1"/>
    </source>
</evidence>
<evidence type="ECO:0000256" key="6">
    <source>
        <dbReference type="ARBA" id="ARBA00023136"/>
    </source>
</evidence>
<dbReference type="GO" id="GO:0015562">
    <property type="term" value="F:efflux transmembrane transporter activity"/>
    <property type="evidence" value="ECO:0007669"/>
    <property type="project" value="InterPro"/>
</dbReference>
<evidence type="ECO:0000256" key="7">
    <source>
        <dbReference type="ARBA" id="ARBA00023237"/>
    </source>
</evidence>
<dbReference type="STRING" id="1079859.SAMN04515674_10663"/>
<keyword evidence="3" id="KW-0813">Transport</keyword>
<evidence type="ECO:0000256" key="4">
    <source>
        <dbReference type="ARBA" id="ARBA00022452"/>
    </source>
</evidence>
<keyword evidence="6" id="KW-0472">Membrane</keyword>
<keyword evidence="5" id="KW-0812">Transmembrane</keyword>
<dbReference type="RefSeq" id="WP_092017168.1">
    <property type="nucleotide sequence ID" value="NZ_FOXH01000006.1"/>
</dbReference>
<accession>A0A1I5TJG7</accession>
<evidence type="ECO:0000256" key="1">
    <source>
        <dbReference type="ARBA" id="ARBA00004442"/>
    </source>
</evidence>
<evidence type="ECO:0000256" key="3">
    <source>
        <dbReference type="ARBA" id="ARBA00022448"/>
    </source>
</evidence>
<name>A0A1I5TJG7_9BACT</name>
<dbReference type="EMBL" id="FOXH01000006">
    <property type="protein sequence ID" value="SFP82797.1"/>
    <property type="molecule type" value="Genomic_DNA"/>
</dbReference>
<dbReference type="InterPro" id="IPR051906">
    <property type="entry name" value="TolC-like"/>
</dbReference>